<organism evidence="2 3">
    <name type="scientific">Lentinula aciculospora</name>
    <dbReference type="NCBI Taxonomy" id="153920"/>
    <lineage>
        <taxon>Eukaryota</taxon>
        <taxon>Fungi</taxon>
        <taxon>Dikarya</taxon>
        <taxon>Basidiomycota</taxon>
        <taxon>Agaricomycotina</taxon>
        <taxon>Agaricomycetes</taxon>
        <taxon>Agaricomycetidae</taxon>
        <taxon>Agaricales</taxon>
        <taxon>Marasmiineae</taxon>
        <taxon>Omphalotaceae</taxon>
        <taxon>Lentinula</taxon>
    </lineage>
</organism>
<dbReference type="EMBL" id="JAOTPV010000008">
    <property type="protein sequence ID" value="KAJ4479057.1"/>
    <property type="molecule type" value="Genomic_DNA"/>
</dbReference>
<protein>
    <submittedName>
        <fullName evidence="2">Uncharacterized protein</fullName>
    </submittedName>
</protein>
<evidence type="ECO:0000313" key="2">
    <source>
        <dbReference type="EMBL" id="KAJ4479057.1"/>
    </source>
</evidence>
<dbReference type="Proteomes" id="UP001150266">
    <property type="component" value="Unassembled WGS sequence"/>
</dbReference>
<dbReference type="OrthoDB" id="2960126at2759"/>
<name>A0A9W9DNQ8_9AGAR</name>
<feature type="region of interest" description="Disordered" evidence="1">
    <location>
        <begin position="1"/>
        <end position="105"/>
    </location>
</feature>
<feature type="region of interest" description="Disordered" evidence="1">
    <location>
        <begin position="240"/>
        <end position="286"/>
    </location>
</feature>
<sequence length="486" mass="53774">MPKSSDVDVGTKTRQSKRKNDLQDSEFHDSPRRRPKSLIKLGNCSGEGTFGGWRLSPEQILPEPTGSSEGREGELRFESQSPPISPQQVELAPTESNALPSGKDHKAFVSTTPGYVFSSRHRSSRNVKLNLQTNNTSFSRNSVKHYHNTSHPDNNGIHAGINSSLLGLQVPGHTLQHRRQAFSRSRASRMLELARRSTPRSVSSDPASAYGRHREMLYYPEASSRESLLWTVDPAAEQAATVNRASGHPSSDTNQNTPDSYTSTMSRSSSSSNIAPEPSPLTDFLPLQSDFEFGTNINGQHDNHFGQKAPEYLENHTYHNTGYSQHDYYASANQNTEVVGLDEFGRMASGDTTTSTDSTNSVSMFPSQTTGYPQQSGQQSIWTQDNRSATSLVHGQSTLASSSSYPYATFMEENATEDSGSTVTLVPAQHGHSYAMASEYQYPNHNVLPQQTYNTHFVSPNKFDASQFFELQNAQSYKTYPYNSKN</sequence>
<feature type="compositionally biased region" description="Basic and acidic residues" evidence="1">
    <location>
        <begin position="18"/>
        <end position="32"/>
    </location>
</feature>
<gene>
    <name evidence="2" type="ORF">J3R30DRAFT_3473728</name>
</gene>
<feature type="compositionally biased region" description="Polar residues" evidence="1">
    <location>
        <begin position="364"/>
        <end position="377"/>
    </location>
</feature>
<reference evidence="2" key="1">
    <citation type="submission" date="2022-08" db="EMBL/GenBank/DDBJ databases">
        <title>A Global Phylogenomic Analysis of the Shiitake Genus Lentinula.</title>
        <authorList>
            <consortium name="DOE Joint Genome Institute"/>
            <person name="Sierra-Patev S."/>
            <person name="Min B."/>
            <person name="Naranjo-Ortiz M."/>
            <person name="Looney B."/>
            <person name="Konkel Z."/>
            <person name="Slot J.C."/>
            <person name="Sakamoto Y."/>
            <person name="Steenwyk J.L."/>
            <person name="Rokas A."/>
            <person name="Carro J."/>
            <person name="Camarero S."/>
            <person name="Ferreira P."/>
            <person name="Molpeceres G."/>
            <person name="Ruiz-Duenas F.J."/>
            <person name="Serrano A."/>
            <person name="Henrissat B."/>
            <person name="Drula E."/>
            <person name="Hughes K.W."/>
            <person name="Mata J.L."/>
            <person name="Ishikawa N.K."/>
            <person name="Vargas-Isla R."/>
            <person name="Ushijima S."/>
            <person name="Smith C.A."/>
            <person name="Ahrendt S."/>
            <person name="Andreopoulos W."/>
            <person name="He G."/>
            <person name="Labutti K."/>
            <person name="Lipzen A."/>
            <person name="Ng V."/>
            <person name="Riley R."/>
            <person name="Sandor L."/>
            <person name="Barry K."/>
            <person name="Martinez A.T."/>
            <person name="Xiao Y."/>
            <person name="Gibbons J.G."/>
            <person name="Terashima K."/>
            <person name="Grigoriev I.V."/>
            <person name="Hibbett D.S."/>
        </authorList>
    </citation>
    <scope>NUCLEOTIDE SEQUENCE</scope>
    <source>
        <strain evidence="2">JLM2183</strain>
    </source>
</reference>
<proteinExistence type="predicted"/>
<keyword evidence="3" id="KW-1185">Reference proteome</keyword>
<dbReference type="AlphaFoldDB" id="A0A9W9DNQ8"/>
<feature type="compositionally biased region" description="Low complexity" evidence="1">
    <location>
        <begin position="350"/>
        <end position="363"/>
    </location>
</feature>
<evidence type="ECO:0000313" key="3">
    <source>
        <dbReference type="Proteomes" id="UP001150266"/>
    </source>
</evidence>
<feature type="compositionally biased region" description="Polar residues" evidence="1">
    <location>
        <begin position="240"/>
        <end position="259"/>
    </location>
</feature>
<feature type="region of interest" description="Disordered" evidence="1">
    <location>
        <begin position="350"/>
        <end position="377"/>
    </location>
</feature>
<accession>A0A9W9DNQ8</accession>
<feature type="compositionally biased region" description="Polar residues" evidence="1">
    <location>
        <begin position="78"/>
        <end position="99"/>
    </location>
</feature>
<evidence type="ECO:0000256" key="1">
    <source>
        <dbReference type="SAM" id="MobiDB-lite"/>
    </source>
</evidence>
<feature type="compositionally biased region" description="Basic and acidic residues" evidence="1">
    <location>
        <begin position="1"/>
        <end position="11"/>
    </location>
</feature>
<comment type="caution">
    <text evidence="2">The sequence shown here is derived from an EMBL/GenBank/DDBJ whole genome shotgun (WGS) entry which is preliminary data.</text>
</comment>
<feature type="compositionally biased region" description="Low complexity" evidence="1">
    <location>
        <begin position="260"/>
        <end position="272"/>
    </location>
</feature>